<dbReference type="PANTHER" id="PTHR48098:SF6">
    <property type="entry name" value="FERRI-BACILLIBACTIN ESTERASE BESA"/>
    <property type="match status" value="1"/>
</dbReference>
<feature type="chain" id="PRO_5015528330" evidence="1">
    <location>
        <begin position="26"/>
        <end position="333"/>
    </location>
</feature>
<dbReference type="InterPro" id="IPR029058">
    <property type="entry name" value="AB_hydrolase_fold"/>
</dbReference>
<dbReference type="KEGG" id="cate:C2869_09150"/>
<keyword evidence="1" id="KW-0732">Signal</keyword>
<evidence type="ECO:0000313" key="3">
    <source>
        <dbReference type="Proteomes" id="UP000244441"/>
    </source>
</evidence>
<dbReference type="EMBL" id="CP026604">
    <property type="protein sequence ID" value="AWB68980.1"/>
    <property type="molecule type" value="Genomic_DNA"/>
</dbReference>
<dbReference type="SUPFAM" id="SSF53474">
    <property type="entry name" value="alpha/beta-Hydrolases"/>
    <property type="match status" value="1"/>
</dbReference>
<sequence length="333" mass="37437">MLKKLLSSLSALLISIGLLPHKTLAQSTNNELPLDLEKLITATRQIDSGQLTIINHFPSKYVAPRSIRIWLPKQYTDLASKGDKLAVLYMHDGQMLFDASITWNGQEWAADNVAADLIKANNVKPFIIVGIDNGGVDLRRAEYFPQKAFELLSHAQQQALYGTMRSDNEKLFGAKVQSDSFLKFVVTELKPYIDQHYAVHSNAEHTFMLGSSMGGLISMYALSEYPKVFGGVACMSTHWPGKHTLDNNPIPQAFYQYVEQYLPAAGAHKLYFDYGDQTLDALYPALQQQVDTLISAKGYDKKHWQTQFFAGAAHTENDWQQRLHIPLIFLLGK</sequence>
<dbReference type="PANTHER" id="PTHR48098">
    <property type="entry name" value="ENTEROCHELIN ESTERASE-RELATED"/>
    <property type="match status" value="1"/>
</dbReference>
<protein>
    <submittedName>
        <fullName evidence="2">Esterase</fullName>
    </submittedName>
</protein>
<dbReference type="AlphaFoldDB" id="A0A2S0VXY5"/>
<feature type="signal peptide" evidence="1">
    <location>
        <begin position="1"/>
        <end position="25"/>
    </location>
</feature>
<evidence type="ECO:0000256" key="1">
    <source>
        <dbReference type="SAM" id="SignalP"/>
    </source>
</evidence>
<proteinExistence type="predicted"/>
<keyword evidence="3" id="KW-1185">Reference proteome</keyword>
<name>A0A2S0VXY5_9ALTE</name>
<dbReference type="Proteomes" id="UP000244441">
    <property type="component" value="Chromosome"/>
</dbReference>
<dbReference type="InterPro" id="IPR050583">
    <property type="entry name" value="Mycobacterial_A85_antigen"/>
</dbReference>
<dbReference type="OrthoDB" id="9784036at2"/>
<dbReference type="Gene3D" id="3.40.50.1820">
    <property type="entry name" value="alpha/beta hydrolase"/>
    <property type="match status" value="1"/>
</dbReference>
<dbReference type="Pfam" id="PF00756">
    <property type="entry name" value="Esterase"/>
    <property type="match status" value="1"/>
</dbReference>
<evidence type="ECO:0000313" key="2">
    <source>
        <dbReference type="EMBL" id="AWB68980.1"/>
    </source>
</evidence>
<accession>A0A2S0VXY5</accession>
<reference evidence="2 3" key="1">
    <citation type="submission" date="2018-01" db="EMBL/GenBank/DDBJ databases">
        <title>Genome sequence of a Cantenovulum-like bacteria.</title>
        <authorList>
            <person name="Tan W.R."/>
            <person name="Lau N.-S."/>
            <person name="Go F."/>
            <person name="Amirul A.-A.A."/>
        </authorList>
    </citation>
    <scope>NUCLEOTIDE SEQUENCE [LARGE SCALE GENOMIC DNA]</scope>
    <source>
        <strain evidence="2 3">CCB-QB4</strain>
    </source>
</reference>
<dbReference type="InterPro" id="IPR000801">
    <property type="entry name" value="Esterase-like"/>
</dbReference>
<organism evidence="2 3">
    <name type="scientific">Saccharobesus litoralis</name>
    <dbReference type="NCBI Taxonomy" id="2172099"/>
    <lineage>
        <taxon>Bacteria</taxon>
        <taxon>Pseudomonadati</taxon>
        <taxon>Pseudomonadota</taxon>
        <taxon>Gammaproteobacteria</taxon>
        <taxon>Alteromonadales</taxon>
        <taxon>Alteromonadaceae</taxon>
        <taxon>Saccharobesus</taxon>
    </lineage>
</organism>
<gene>
    <name evidence="2" type="ORF">C2869_09150</name>
</gene>